<comment type="subcellular location">
    <subcellularLocation>
        <location evidence="1">Peroxisome</location>
    </subcellularLocation>
</comment>
<reference evidence="4 5" key="1">
    <citation type="submission" date="2014-10" db="EMBL/GenBank/DDBJ databases">
        <title>Genome sequence of Novosphingobium malaysiense MUSC 273(T).</title>
        <authorList>
            <person name="Lee L.-H."/>
        </authorList>
    </citation>
    <scope>NUCLEOTIDE SEQUENCE [LARGE SCALE GENOMIC DNA]</scope>
    <source>
        <strain evidence="4 5">MUSC 273</strain>
    </source>
</reference>
<keyword evidence="3" id="KW-0413">Isomerase</keyword>
<dbReference type="InterPro" id="IPR051053">
    <property type="entry name" value="ECH/Chromodomain_protein"/>
</dbReference>
<dbReference type="CDD" id="cd06558">
    <property type="entry name" value="crotonase-like"/>
    <property type="match status" value="1"/>
</dbReference>
<dbReference type="RefSeq" id="WP_039288032.1">
    <property type="nucleotide sequence ID" value="NZ_JTDI01000007.1"/>
</dbReference>
<protein>
    <submittedName>
        <fullName evidence="4">Enoyl-CoA hydratase</fullName>
    </submittedName>
</protein>
<keyword evidence="2" id="KW-0576">Peroxisome</keyword>
<evidence type="ECO:0000256" key="1">
    <source>
        <dbReference type="ARBA" id="ARBA00004275"/>
    </source>
</evidence>
<evidence type="ECO:0000313" key="5">
    <source>
        <dbReference type="Proteomes" id="UP000031057"/>
    </source>
</evidence>
<dbReference type="GO" id="GO:0004165">
    <property type="term" value="F:delta(3)-delta(2)-enoyl-CoA isomerase activity"/>
    <property type="evidence" value="ECO:0007669"/>
    <property type="project" value="UniProtKB-ARBA"/>
</dbReference>
<evidence type="ECO:0000313" key="4">
    <source>
        <dbReference type="EMBL" id="KHK89344.1"/>
    </source>
</evidence>
<dbReference type="AlphaFoldDB" id="A0A0B1ZE54"/>
<dbReference type="PANTHER" id="PTHR43684:SF1">
    <property type="entry name" value="ENOYL-COA DELTA ISOMERASE 2"/>
    <property type="match status" value="1"/>
</dbReference>
<dbReference type="Pfam" id="PF00378">
    <property type="entry name" value="ECH_1"/>
    <property type="match status" value="1"/>
</dbReference>
<dbReference type="Proteomes" id="UP000031057">
    <property type="component" value="Unassembled WGS sequence"/>
</dbReference>
<organism evidence="4 5">
    <name type="scientific">Novosphingobium malaysiense</name>
    <dbReference type="NCBI Taxonomy" id="1348853"/>
    <lineage>
        <taxon>Bacteria</taxon>
        <taxon>Pseudomonadati</taxon>
        <taxon>Pseudomonadota</taxon>
        <taxon>Alphaproteobacteria</taxon>
        <taxon>Sphingomonadales</taxon>
        <taxon>Sphingomonadaceae</taxon>
        <taxon>Novosphingobium</taxon>
    </lineage>
</organism>
<dbReference type="InterPro" id="IPR001753">
    <property type="entry name" value="Enoyl-CoA_hydra/iso"/>
</dbReference>
<keyword evidence="5" id="KW-1185">Reference proteome</keyword>
<dbReference type="Gene3D" id="3.90.226.10">
    <property type="entry name" value="2-enoyl-CoA Hydratase, Chain A, domain 1"/>
    <property type="match status" value="1"/>
</dbReference>
<dbReference type="EMBL" id="JTDI01000007">
    <property type="protein sequence ID" value="KHK89344.1"/>
    <property type="molecule type" value="Genomic_DNA"/>
</dbReference>
<accession>A0A0B1ZE54</accession>
<comment type="caution">
    <text evidence="4">The sequence shown here is derived from an EMBL/GenBank/DDBJ whole genome shotgun (WGS) entry which is preliminary data.</text>
</comment>
<name>A0A0B1ZE54_9SPHN</name>
<evidence type="ECO:0000256" key="2">
    <source>
        <dbReference type="ARBA" id="ARBA00023140"/>
    </source>
</evidence>
<dbReference type="PANTHER" id="PTHR43684">
    <property type="match status" value="1"/>
</dbReference>
<dbReference type="SUPFAM" id="SSF52096">
    <property type="entry name" value="ClpP/crotonase"/>
    <property type="match status" value="1"/>
</dbReference>
<proteinExistence type="predicted"/>
<dbReference type="STRING" id="1348853.LK12_19580"/>
<dbReference type="InterPro" id="IPR029045">
    <property type="entry name" value="ClpP/crotonase-like_dom_sf"/>
</dbReference>
<evidence type="ECO:0000256" key="3">
    <source>
        <dbReference type="ARBA" id="ARBA00023235"/>
    </source>
</evidence>
<sequence length="256" mass="26831">MPNGIDTTITAGVLEIRIDRPDKKNALTSAMYRAMNAALEAASGDPEIGVVLISGRGDAFCAGNDLADFMAGPEGGEAAFEFVRAIATFDKPLVAAVQGLAVGIGTTMLFHCDLVYAAPDARFIMPFVDLGLVPEAASSLLAPATFGHARAAALLLLGEPMLAPDAHQAGLLTALVPAEDLLAHARARAAALMAKPPQALQATRRLMKGDPAAIAARIDEEARVFREAIASPEAREAFSAFFEKRPPVFRRDPGAD</sequence>
<gene>
    <name evidence="4" type="ORF">LK12_19580</name>
</gene>